<sequence>MEKITPTVDSKLRHIVKVPQCIYDVSGITINGKRIKSLVFSTDVAVISNCNADAVIAVYPFTPTMQITNAIIEVAQKPVFAGVGGGTTSGPRVNKIALDAELHGATAVVLNAPTKTKFVQELSQIIDIPIVLTVVSTDEPLEERMLHSGASIINVSGGKKTVEIIKALRKIDRDFPIIATGGPNEETIREVIAAGANAVTYTPPSNGEIFKEMMERYRIQCSHHDDDDDDDD</sequence>
<evidence type="ECO:0000313" key="2">
    <source>
        <dbReference type="Proteomes" id="UP001529275"/>
    </source>
</evidence>
<evidence type="ECO:0000313" key="1">
    <source>
        <dbReference type="EMBL" id="MDM8195754.1"/>
    </source>
</evidence>
<organism evidence="1 2">
    <name type="scientific">Massilimicrobiota timonensis</name>
    <dbReference type="NCBI Taxonomy" id="1776392"/>
    <lineage>
        <taxon>Bacteria</taxon>
        <taxon>Bacillati</taxon>
        <taxon>Bacillota</taxon>
        <taxon>Erysipelotrichia</taxon>
        <taxon>Erysipelotrichales</taxon>
        <taxon>Erysipelotrichaceae</taxon>
        <taxon>Massilimicrobiota</taxon>
    </lineage>
</organism>
<name>A0ABT7UHY0_9FIRM</name>
<dbReference type="Proteomes" id="UP001529275">
    <property type="component" value="Unassembled WGS sequence"/>
</dbReference>
<keyword evidence="1" id="KW-0378">Hydrolase</keyword>
<dbReference type="SUPFAM" id="SSF51412">
    <property type="entry name" value="Inosine monophosphate dehydrogenase (IMPDH)"/>
    <property type="match status" value="1"/>
</dbReference>
<gene>
    <name evidence="1" type="ORF">QUV98_05425</name>
</gene>
<keyword evidence="2" id="KW-1185">Reference proteome</keyword>
<proteinExistence type="predicted"/>
<dbReference type="Gene3D" id="3.20.20.70">
    <property type="entry name" value="Aldolase class I"/>
    <property type="match status" value="1"/>
</dbReference>
<comment type="caution">
    <text evidence="1">The sequence shown here is derived from an EMBL/GenBank/DDBJ whole genome shotgun (WGS) entry which is preliminary data.</text>
</comment>
<dbReference type="GO" id="GO:0016787">
    <property type="term" value="F:hydrolase activity"/>
    <property type="evidence" value="ECO:0007669"/>
    <property type="project" value="UniProtKB-KW"/>
</dbReference>
<dbReference type="InterPro" id="IPR013785">
    <property type="entry name" value="Aldolase_TIM"/>
</dbReference>
<dbReference type="EMBL" id="JAUDCK010000014">
    <property type="protein sequence ID" value="MDM8195754.1"/>
    <property type="molecule type" value="Genomic_DNA"/>
</dbReference>
<dbReference type="RefSeq" id="WP_087243353.1">
    <property type="nucleotide sequence ID" value="NZ_JAUDCK010000014.1"/>
</dbReference>
<reference evidence="2" key="1">
    <citation type="submission" date="2023-06" db="EMBL/GenBank/DDBJ databases">
        <title>Identification and characterization of horizontal gene transfer across gut microbiota members of farm animals based on homology search.</title>
        <authorList>
            <person name="Zeman M."/>
            <person name="Kubasova T."/>
            <person name="Jahodarova E."/>
            <person name="Nykrynova M."/>
            <person name="Rychlik I."/>
        </authorList>
    </citation>
    <scope>NUCLEOTIDE SEQUENCE [LARGE SCALE GENOMIC DNA]</scope>
    <source>
        <strain evidence="2">ET341</strain>
    </source>
</reference>
<accession>A0ABT7UHY0</accession>
<protein>
    <submittedName>
        <fullName evidence="1">Hydrolase</fullName>
    </submittedName>
</protein>